<dbReference type="AlphaFoldDB" id="A0A2M6URM3"/>
<feature type="domain" description="Fido" evidence="8">
    <location>
        <begin position="63"/>
        <end position="216"/>
    </location>
</feature>
<dbReference type="OrthoDB" id="7926176at2"/>
<evidence type="ECO:0000256" key="7">
    <source>
        <dbReference type="ARBA" id="ARBA00048696"/>
    </source>
</evidence>
<keyword evidence="3" id="KW-0547">Nucleotide-binding</keyword>
<evidence type="ECO:0000313" key="10">
    <source>
        <dbReference type="Proteomes" id="UP000230791"/>
    </source>
</evidence>
<accession>A0A2M6URM3</accession>
<evidence type="ECO:0000256" key="1">
    <source>
        <dbReference type="ARBA" id="ARBA00022679"/>
    </source>
</evidence>
<comment type="catalytic activity">
    <reaction evidence="6">
        <text>L-threonyl-[protein] + ATP = 3-O-(5'-adenylyl)-L-threonyl-[protein] + diphosphate</text>
        <dbReference type="Rhea" id="RHEA:54292"/>
        <dbReference type="Rhea" id="RHEA-COMP:11060"/>
        <dbReference type="Rhea" id="RHEA-COMP:13847"/>
        <dbReference type="ChEBI" id="CHEBI:30013"/>
        <dbReference type="ChEBI" id="CHEBI:30616"/>
        <dbReference type="ChEBI" id="CHEBI:33019"/>
        <dbReference type="ChEBI" id="CHEBI:138113"/>
        <dbReference type="EC" id="2.7.7.108"/>
    </reaction>
</comment>
<dbReference type="NCBIfam" id="NF033856">
    <property type="entry name" value="T4SS_effec_BID"/>
    <property type="match status" value="1"/>
</dbReference>
<dbReference type="SUPFAM" id="SSF140931">
    <property type="entry name" value="Fic-like"/>
    <property type="match status" value="1"/>
</dbReference>
<evidence type="ECO:0000256" key="2">
    <source>
        <dbReference type="ARBA" id="ARBA00022695"/>
    </source>
</evidence>
<dbReference type="InterPro" id="IPR036597">
    <property type="entry name" value="Fido-like_dom_sf"/>
</dbReference>
<protein>
    <recommendedName>
        <fullName evidence="5">protein adenylyltransferase</fullName>
        <ecNumber evidence="5">2.7.7.108</ecNumber>
    </recommendedName>
</protein>
<reference evidence="9 10" key="1">
    <citation type="submission" date="2017-06" db="EMBL/GenBank/DDBJ databases">
        <title>Draft genome of Bartonella tribocorum C635.</title>
        <authorList>
            <person name="Hadjadj L."/>
            <person name="Jiyipong T."/>
            <person name="Diene S.M."/>
            <person name="Morand S."/>
            <person name="Rolain J.-M."/>
        </authorList>
    </citation>
    <scope>NUCLEOTIDE SEQUENCE [LARGE SCALE GENOMIC DNA]</scope>
    <source>
        <strain evidence="9 10">C635</strain>
    </source>
</reference>
<gene>
    <name evidence="9" type="ORF">CEV08_07350</name>
</gene>
<evidence type="ECO:0000256" key="4">
    <source>
        <dbReference type="ARBA" id="ARBA00022840"/>
    </source>
</evidence>
<dbReference type="GO" id="GO:0005524">
    <property type="term" value="F:ATP binding"/>
    <property type="evidence" value="ECO:0007669"/>
    <property type="project" value="UniProtKB-KW"/>
</dbReference>
<dbReference type="RefSeq" id="WP_100131022.1">
    <property type="nucleotide sequence ID" value="NZ_CADDYJ010000005.1"/>
</dbReference>
<keyword evidence="4" id="KW-0067">ATP-binding</keyword>
<dbReference type="PANTHER" id="PTHR39560">
    <property type="entry name" value="PROTEIN ADENYLYLTRANSFERASE FIC-RELATED"/>
    <property type="match status" value="1"/>
</dbReference>
<evidence type="ECO:0000256" key="6">
    <source>
        <dbReference type="ARBA" id="ARBA00047939"/>
    </source>
</evidence>
<keyword evidence="2" id="KW-0548">Nucleotidyltransferase</keyword>
<dbReference type="Gene3D" id="1.10.3290.10">
    <property type="entry name" value="Fido-like domain"/>
    <property type="match status" value="1"/>
</dbReference>
<dbReference type="Pfam" id="PF18543">
    <property type="entry name" value="ID"/>
    <property type="match status" value="1"/>
</dbReference>
<dbReference type="Proteomes" id="UP000230791">
    <property type="component" value="Unassembled WGS sequence"/>
</dbReference>
<dbReference type="Pfam" id="PF02661">
    <property type="entry name" value="Fic"/>
    <property type="match status" value="1"/>
</dbReference>
<evidence type="ECO:0000313" key="9">
    <source>
        <dbReference type="EMBL" id="PIT68835.1"/>
    </source>
</evidence>
<name>A0A2M6URM3_9HYPH</name>
<dbReference type="Gene3D" id="2.40.50.140">
    <property type="entry name" value="Nucleic acid-binding proteins"/>
    <property type="match status" value="1"/>
</dbReference>
<keyword evidence="1 9" id="KW-0808">Transferase</keyword>
<dbReference type="GO" id="GO:0070733">
    <property type="term" value="F:AMPylase activity"/>
    <property type="evidence" value="ECO:0007669"/>
    <property type="project" value="UniProtKB-EC"/>
</dbReference>
<dbReference type="InterPro" id="IPR003812">
    <property type="entry name" value="Fido"/>
</dbReference>
<evidence type="ECO:0000259" key="8">
    <source>
        <dbReference type="PROSITE" id="PS51459"/>
    </source>
</evidence>
<dbReference type="PROSITE" id="PS51459">
    <property type="entry name" value="FIDO"/>
    <property type="match status" value="1"/>
</dbReference>
<dbReference type="EC" id="2.7.7.108" evidence="5"/>
<proteinExistence type="predicted"/>
<evidence type="ECO:0000256" key="5">
    <source>
        <dbReference type="ARBA" id="ARBA00034531"/>
    </source>
</evidence>
<dbReference type="PANTHER" id="PTHR39560:SF1">
    <property type="entry name" value="PROTEIN ADENYLYLTRANSFERASE FIC-RELATED"/>
    <property type="match status" value="1"/>
</dbReference>
<dbReference type="GO" id="GO:0051302">
    <property type="term" value="P:regulation of cell division"/>
    <property type="evidence" value="ECO:0007669"/>
    <property type="project" value="TreeGrafter"/>
</dbReference>
<sequence length="544" mass="61356">MPKAKAKAKNISLPSPHNYLYPGTQILKNKYGETDLKLFLEKCSHDIEQAKVNLLTETLPECFDSAYLCHIHKQLFKNTFEWAGYLRHTSFTFADGSSATMPEMKRTEWGNAFSTGEKILENLQKLDQTLAEKDNLQGLTREEFVEEATSLFDSLHKIHPFIDGNEHAEQIFFENLAKAAGHQLDFSLATKERMMAVRSEAMQYGNTQLIKDLFEDISHPTKRRLLKEFIGNANDTGRDVSNRLVMVTKTGETYIGTYRGSGSECFVIDMQGTLVIGNKDDLAPERLKSLKPGDTISFTAPNSKELENILIPKEALAPLTKSECAKKVMRRSYVLTAQKRIRQCAKAVYGDANILNEQIAEIITNPELSQQLADQIRKIPSSISPLAGFSIFGLQSQARVNARNHIDALSTAVASYGDIVERVHHAITQKHQIKQESLGRAVEKPSQNLQNLFSLSPEQQRENLSQSPQLYRELSIFIRSLERRLSSNEWSAIRNKDYETLAQSIGISEQKAREITDIVQNAKNAHNQSYTRTQSRSNELAMAS</sequence>
<evidence type="ECO:0000256" key="3">
    <source>
        <dbReference type="ARBA" id="ARBA00022741"/>
    </source>
</evidence>
<organism evidence="9 10">
    <name type="scientific">Bartonella tribocorum</name>
    <dbReference type="NCBI Taxonomy" id="85701"/>
    <lineage>
        <taxon>Bacteria</taxon>
        <taxon>Pseudomonadati</taxon>
        <taxon>Pseudomonadota</taxon>
        <taxon>Alphaproteobacteria</taxon>
        <taxon>Hyphomicrobiales</taxon>
        <taxon>Bartonellaceae</taxon>
        <taxon>Bartonella</taxon>
    </lineage>
</organism>
<comment type="catalytic activity">
    <reaction evidence="7">
        <text>L-tyrosyl-[protein] + ATP = O-(5'-adenylyl)-L-tyrosyl-[protein] + diphosphate</text>
        <dbReference type="Rhea" id="RHEA:54288"/>
        <dbReference type="Rhea" id="RHEA-COMP:10136"/>
        <dbReference type="Rhea" id="RHEA-COMP:13846"/>
        <dbReference type="ChEBI" id="CHEBI:30616"/>
        <dbReference type="ChEBI" id="CHEBI:33019"/>
        <dbReference type="ChEBI" id="CHEBI:46858"/>
        <dbReference type="ChEBI" id="CHEBI:83624"/>
        <dbReference type="EC" id="2.7.7.108"/>
    </reaction>
</comment>
<dbReference type="InterPro" id="IPR012340">
    <property type="entry name" value="NA-bd_OB-fold"/>
</dbReference>
<comment type="caution">
    <text evidence="9">The sequence shown here is derived from an EMBL/GenBank/DDBJ whole genome shotgun (WGS) entry which is preliminary data.</text>
</comment>
<dbReference type="EMBL" id="NJPP01000031">
    <property type="protein sequence ID" value="PIT68835.1"/>
    <property type="molecule type" value="Genomic_DNA"/>
</dbReference>
<dbReference type="InterPro" id="IPR040548">
    <property type="entry name" value="BepA_ID"/>
</dbReference>